<reference evidence="1" key="1">
    <citation type="submission" date="2020-05" db="EMBL/GenBank/DDBJ databases">
        <authorList>
            <person name="Chiriac C."/>
            <person name="Salcher M."/>
            <person name="Ghai R."/>
            <person name="Kavagutti S V."/>
        </authorList>
    </citation>
    <scope>NUCLEOTIDE SEQUENCE</scope>
</reference>
<protein>
    <submittedName>
        <fullName evidence="1">Uncharacterized protein</fullName>
    </submittedName>
</protein>
<gene>
    <name evidence="1" type="ORF">UFOVP1290_6</name>
</gene>
<evidence type="ECO:0000313" key="1">
    <source>
        <dbReference type="EMBL" id="CAB4196486.1"/>
    </source>
</evidence>
<name>A0A6J5RQD7_9CAUD</name>
<organism evidence="1">
    <name type="scientific">uncultured Caudovirales phage</name>
    <dbReference type="NCBI Taxonomy" id="2100421"/>
    <lineage>
        <taxon>Viruses</taxon>
        <taxon>Duplodnaviria</taxon>
        <taxon>Heunggongvirae</taxon>
        <taxon>Uroviricota</taxon>
        <taxon>Caudoviricetes</taxon>
        <taxon>Peduoviridae</taxon>
        <taxon>Maltschvirus</taxon>
        <taxon>Maltschvirus maltsch</taxon>
    </lineage>
</organism>
<proteinExistence type="predicted"/>
<accession>A0A6J5RQD7</accession>
<dbReference type="EMBL" id="LR797252">
    <property type="protein sequence ID" value="CAB4196486.1"/>
    <property type="molecule type" value="Genomic_DNA"/>
</dbReference>
<sequence length="452" mass="47698">MADTPNYKSNVGRLVTDRYDFEKHINGEDFTHTGNFLGSHITIDPVVSIDTNTLDGTIVCSDANTAIQAISINLANPIRVNTPSASTIVKGIVQLAGDIKGTSTNVIVSGLQERTVSDALPSDGDLLTWDLGTTSWIPARNAAYFSASGDLNGTNSTQYVASITGDSNILSIKCDNLRFDESVEPTIYFIDNSSLNGLPFQILGQNSTADSGNGGDIDIKAGAANGTGTGLDGHVSIQTNGKVALQASSLSSDRTVLSLLGVAGASEMPSNTGDCIIYIADAITAPTSGNPVDGCILYSSTGNLRIKQSDGTDFQVGSLANPFVWGDSSNPISTSYYVKESRDDDVAKLVTSFVLSDETAVAIDAIFIGKSLTTNKFMYYHKTMGYVRSGGTSADVGMVTDIEVARLTGGLSLTEEPTITRSTNTISIKTGRDATYNIMWSIIVKLYFVADS</sequence>